<dbReference type="Gene3D" id="3.30.428.10">
    <property type="entry name" value="HIT-like"/>
    <property type="match status" value="1"/>
</dbReference>
<dbReference type="SUPFAM" id="SSF54197">
    <property type="entry name" value="HIT-like"/>
    <property type="match status" value="1"/>
</dbReference>
<dbReference type="Pfam" id="PF01230">
    <property type="entry name" value="HIT"/>
    <property type="match status" value="1"/>
</dbReference>
<dbReference type="InterPro" id="IPR011146">
    <property type="entry name" value="HIT-like"/>
</dbReference>
<accession>A0ABY5DJG0</accession>
<keyword evidence="4" id="KW-1185">Reference proteome</keyword>
<dbReference type="PROSITE" id="PS00892">
    <property type="entry name" value="HIT_1"/>
    <property type="match status" value="1"/>
</dbReference>
<dbReference type="PANTHER" id="PTHR23089">
    <property type="entry name" value="HISTIDINE TRIAD HIT PROTEIN"/>
    <property type="match status" value="1"/>
</dbReference>
<evidence type="ECO:0000259" key="2">
    <source>
        <dbReference type="PROSITE" id="PS51084"/>
    </source>
</evidence>
<evidence type="ECO:0000313" key="3">
    <source>
        <dbReference type="EMBL" id="UTC24675.1"/>
    </source>
</evidence>
<organism evidence="3 4">
    <name type="scientific">Candidatus Comchoanobacter bicostacola</name>
    <dbReference type="NCBI Taxonomy" id="2919598"/>
    <lineage>
        <taxon>Bacteria</taxon>
        <taxon>Pseudomonadati</taxon>
        <taxon>Pseudomonadota</taxon>
        <taxon>Gammaproteobacteria</taxon>
        <taxon>Candidatus Comchoanobacterales</taxon>
        <taxon>Candidatus Comchoanobacteraceae</taxon>
        <taxon>Candidatus Comchoanobacter</taxon>
    </lineage>
</organism>
<name>A0ABY5DJG0_9GAMM</name>
<dbReference type="PROSITE" id="PS51084">
    <property type="entry name" value="HIT_2"/>
    <property type="match status" value="1"/>
</dbReference>
<evidence type="ECO:0000313" key="4">
    <source>
        <dbReference type="Proteomes" id="UP001055955"/>
    </source>
</evidence>
<sequence length="112" mass="12417">MMSNIFLQMISGEVKVDFVYEDEQCIVIDDVNPQAPIHMLVIPKKPIERLSEASPQDSALLGHLLTVVQKMAKNRGLDSFRVAINDGVDACQSVYQLHIHVMGGRGFAWPPG</sequence>
<evidence type="ECO:0000256" key="1">
    <source>
        <dbReference type="PROSITE-ProRule" id="PRU00464"/>
    </source>
</evidence>
<comment type="caution">
    <text evidence="1">Lacks conserved residue(s) required for the propagation of feature annotation.</text>
</comment>
<dbReference type="InterPro" id="IPR001310">
    <property type="entry name" value="Histidine_triad_HIT"/>
</dbReference>
<dbReference type="PRINTS" id="PR00332">
    <property type="entry name" value="HISTRIAD"/>
</dbReference>
<dbReference type="Proteomes" id="UP001055955">
    <property type="component" value="Chromosome"/>
</dbReference>
<gene>
    <name evidence="3" type="ORF">MMH89_00660</name>
</gene>
<reference evidence="3 4" key="1">
    <citation type="journal article" date="2022" name="Nat. Microbiol.">
        <title>The microbiome of a bacterivorous marine choanoflagellate contains a resource-demanding obligate bacterial associate.</title>
        <authorList>
            <person name="Needham D.M."/>
            <person name="Poirier C."/>
            <person name="Bachy C."/>
            <person name="George E.E."/>
            <person name="Wilken S."/>
            <person name="Yung C.C.M."/>
            <person name="Limardo A.J."/>
            <person name="Morando M."/>
            <person name="Sudek L."/>
            <person name="Malmstrom R.R."/>
            <person name="Keeling P.J."/>
            <person name="Santoro A.E."/>
            <person name="Worden A.Z."/>
        </authorList>
    </citation>
    <scope>NUCLEOTIDE SEQUENCE [LARGE SCALE GENOMIC DNA]</scope>
    <source>
        <strain evidence="3 4">Comchoano-1</strain>
    </source>
</reference>
<dbReference type="InterPro" id="IPR036265">
    <property type="entry name" value="HIT-like_sf"/>
</dbReference>
<dbReference type="InterPro" id="IPR019808">
    <property type="entry name" value="Histidine_triad_CS"/>
</dbReference>
<proteinExistence type="predicted"/>
<feature type="domain" description="HIT" evidence="2">
    <location>
        <begin position="5"/>
        <end position="112"/>
    </location>
</feature>
<dbReference type="EMBL" id="CP092900">
    <property type="protein sequence ID" value="UTC24675.1"/>
    <property type="molecule type" value="Genomic_DNA"/>
</dbReference>
<protein>
    <submittedName>
        <fullName evidence="3">HIT domain-containing protein</fullName>
    </submittedName>
</protein>